<gene>
    <name evidence="1" type="ORF">NPIL_131001</name>
</gene>
<name>A0A8X6U4Z8_NEPPI</name>
<dbReference type="OrthoDB" id="425619at2759"/>
<keyword evidence="2" id="KW-1185">Reference proteome</keyword>
<accession>A0A8X6U4Z8</accession>
<evidence type="ECO:0000313" key="2">
    <source>
        <dbReference type="Proteomes" id="UP000887013"/>
    </source>
</evidence>
<organism evidence="1 2">
    <name type="scientific">Nephila pilipes</name>
    <name type="common">Giant wood spider</name>
    <name type="synonym">Nephila maculata</name>
    <dbReference type="NCBI Taxonomy" id="299642"/>
    <lineage>
        <taxon>Eukaryota</taxon>
        <taxon>Metazoa</taxon>
        <taxon>Ecdysozoa</taxon>
        <taxon>Arthropoda</taxon>
        <taxon>Chelicerata</taxon>
        <taxon>Arachnida</taxon>
        <taxon>Araneae</taxon>
        <taxon>Araneomorphae</taxon>
        <taxon>Entelegynae</taxon>
        <taxon>Araneoidea</taxon>
        <taxon>Nephilidae</taxon>
        <taxon>Nephila</taxon>
    </lineage>
</organism>
<dbReference type="Proteomes" id="UP000887013">
    <property type="component" value="Unassembled WGS sequence"/>
</dbReference>
<protein>
    <submittedName>
        <fullName evidence="1">Uncharacterized protein</fullName>
    </submittedName>
</protein>
<sequence>MTNISLCGKRRLSMKETKQTIIVTDFQRSLVDCYKTKAMVGIVNREVLIEFISLPEATGNRTLLGTDPLETADVDLDVKNRCSFFCDNSSHKFPFGNVEPMLDIPVEKDVEINS</sequence>
<evidence type="ECO:0000313" key="1">
    <source>
        <dbReference type="EMBL" id="GFT80914.1"/>
    </source>
</evidence>
<reference evidence="1" key="1">
    <citation type="submission" date="2020-08" db="EMBL/GenBank/DDBJ databases">
        <title>Multicomponent nature underlies the extraordinary mechanical properties of spider dragline silk.</title>
        <authorList>
            <person name="Kono N."/>
            <person name="Nakamura H."/>
            <person name="Mori M."/>
            <person name="Yoshida Y."/>
            <person name="Ohtoshi R."/>
            <person name="Malay A.D."/>
            <person name="Moran D.A.P."/>
            <person name="Tomita M."/>
            <person name="Numata K."/>
            <person name="Arakawa K."/>
        </authorList>
    </citation>
    <scope>NUCLEOTIDE SEQUENCE</scope>
</reference>
<dbReference type="AlphaFoldDB" id="A0A8X6U4Z8"/>
<proteinExistence type="predicted"/>
<dbReference type="EMBL" id="BMAW01118669">
    <property type="protein sequence ID" value="GFT80914.1"/>
    <property type="molecule type" value="Genomic_DNA"/>
</dbReference>
<comment type="caution">
    <text evidence="1">The sequence shown here is derived from an EMBL/GenBank/DDBJ whole genome shotgun (WGS) entry which is preliminary data.</text>
</comment>